<dbReference type="Proteomes" id="UP001589619">
    <property type="component" value="Unassembled WGS sequence"/>
</dbReference>
<evidence type="ECO:0000256" key="1">
    <source>
        <dbReference type="SAM" id="MobiDB-lite"/>
    </source>
</evidence>
<feature type="domain" description="Copper amine oxidase-like N-terminal" evidence="2">
    <location>
        <begin position="46"/>
        <end position="89"/>
    </location>
</feature>
<keyword evidence="4" id="KW-1185">Reference proteome</keyword>
<dbReference type="Pfam" id="PF07833">
    <property type="entry name" value="Cu_amine_oxidN1"/>
    <property type="match status" value="1"/>
</dbReference>
<name>A0ABV5VP52_9BACL</name>
<evidence type="ECO:0000259" key="2">
    <source>
        <dbReference type="Pfam" id="PF07833"/>
    </source>
</evidence>
<dbReference type="RefSeq" id="WP_344910203.1">
    <property type="nucleotide sequence ID" value="NZ_BAAAYO010000008.1"/>
</dbReference>
<gene>
    <name evidence="3" type="ORF">ACFFNY_00555</name>
</gene>
<protein>
    <submittedName>
        <fullName evidence="3">Stalk domain-containing protein</fullName>
    </submittedName>
</protein>
<organism evidence="3 4">
    <name type="scientific">Paenibacillus hodogayensis</name>
    <dbReference type="NCBI Taxonomy" id="279208"/>
    <lineage>
        <taxon>Bacteria</taxon>
        <taxon>Bacillati</taxon>
        <taxon>Bacillota</taxon>
        <taxon>Bacilli</taxon>
        <taxon>Bacillales</taxon>
        <taxon>Paenibacillaceae</taxon>
        <taxon>Paenibacillus</taxon>
    </lineage>
</organism>
<evidence type="ECO:0000313" key="4">
    <source>
        <dbReference type="Proteomes" id="UP001589619"/>
    </source>
</evidence>
<sequence>MANKARLRKTIGLTIAMGVVFTSGVYAKDTLEKVEAYLRPDFKVEVNGKAVKDATPLIYEGSSYLPFKTIGELLGAVVSWDESAKKIKLAMPVVPQAQPEPETPLPSTGGSGGTGTKGNNAPIVPPVVKVEEEITLDTPIAYEFTYEDVAYPTLVNLYKGDTYLRWKDIDKIPLDMGNPKLSKEKLTGEMYVHLDLVRPYWGDEVKGDKRKYVIVEEGTVSEDKLKALNSYFGVNETGYTISPLAGENEYTVLAKGMDKWFIQYNIRFWQSYDKQWNVSSTGWKSYPKESTGTPQDPFPR</sequence>
<dbReference type="EMBL" id="JBHMAG010000001">
    <property type="protein sequence ID" value="MFB9750049.1"/>
    <property type="molecule type" value="Genomic_DNA"/>
</dbReference>
<accession>A0ABV5VP52</accession>
<dbReference type="InterPro" id="IPR012854">
    <property type="entry name" value="Cu_amine_oxidase-like_N"/>
</dbReference>
<reference evidence="3 4" key="1">
    <citation type="submission" date="2024-09" db="EMBL/GenBank/DDBJ databases">
        <authorList>
            <person name="Sun Q."/>
            <person name="Mori K."/>
        </authorList>
    </citation>
    <scope>NUCLEOTIDE SEQUENCE [LARGE SCALE GENOMIC DNA]</scope>
    <source>
        <strain evidence="3 4">JCM 12520</strain>
    </source>
</reference>
<proteinExistence type="predicted"/>
<feature type="region of interest" description="Disordered" evidence="1">
    <location>
        <begin position="95"/>
        <end position="123"/>
    </location>
</feature>
<evidence type="ECO:0000313" key="3">
    <source>
        <dbReference type="EMBL" id="MFB9750049.1"/>
    </source>
</evidence>
<comment type="caution">
    <text evidence="3">The sequence shown here is derived from an EMBL/GenBank/DDBJ whole genome shotgun (WGS) entry which is preliminary data.</text>
</comment>